<reference evidence="10" key="1">
    <citation type="submission" date="2015-09" db="EMBL/GenBank/DDBJ databases">
        <authorList>
            <person name="Daims H."/>
        </authorList>
    </citation>
    <scope>NUCLEOTIDE SEQUENCE [LARGE SCALE GENOMIC DNA]</scope>
</reference>
<dbReference type="GO" id="GO:0016758">
    <property type="term" value="F:hexosyltransferase activity"/>
    <property type="evidence" value="ECO:0007669"/>
    <property type="project" value="InterPro"/>
</dbReference>
<accession>A0A0S4KTQ4</accession>
<feature type="transmembrane region" description="Helical" evidence="8">
    <location>
        <begin position="283"/>
        <end position="300"/>
    </location>
</feature>
<keyword evidence="3" id="KW-0808">Transferase</keyword>
<comment type="subcellular location">
    <subcellularLocation>
        <location evidence="1">Cell membrane</location>
        <topology evidence="1">Multi-pass membrane protein</topology>
    </subcellularLocation>
</comment>
<feature type="transmembrane region" description="Helical" evidence="8">
    <location>
        <begin position="362"/>
        <end position="381"/>
    </location>
</feature>
<feature type="transmembrane region" description="Helical" evidence="8">
    <location>
        <begin position="337"/>
        <end position="355"/>
    </location>
</feature>
<name>A0A0S4KTQ4_9BACT</name>
<evidence type="ECO:0000256" key="2">
    <source>
        <dbReference type="ARBA" id="ARBA00022475"/>
    </source>
</evidence>
<dbReference type="InterPro" id="IPR018584">
    <property type="entry name" value="GT87"/>
</dbReference>
<dbReference type="EMBL" id="LN885086">
    <property type="protein sequence ID" value="CUQ66554.1"/>
    <property type="molecule type" value="Genomic_DNA"/>
</dbReference>
<dbReference type="STRING" id="1715989.NITINOP_1579"/>
<evidence type="ECO:0000256" key="8">
    <source>
        <dbReference type="SAM" id="Phobius"/>
    </source>
</evidence>
<dbReference type="GO" id="GO:0005886">
    <property type="term" value="C:plasma membrane"/>
    <property type="evidence" value="ECO:0007669"/>
    <property type="project" value="UniProtKB-SubCell"/>
</dbReference>
<evidence type="ECO:0000256" key="7">
    <source>
        <dbReference type="ARBA" id="ARBA00024033"/>
    </source>
</evidence>
<protein>
    <recommendedName>
        <fullName evidence="11">DUF2029 domain-containing protein</fullName>
    </recommendedName>
</protein>
<evidence type="ECO:0000256" key="1">
    <source>
        <dbReference type="ARBA" id="ARBA00004651"/>
    </source>
</evidence>
<dbReference type="RefSeq" id="WP_158023277.1">
    <property type="nucleotide sequence ID" value="NZ_LN885086.1"/>
</dbReference>
<feature type="transmembrane region" description="Helical" evidence="8">
    <location>
        <begin position="190"/>
        <end position="208"/>
    </location>
</feature>
<feature type="transmembrane region" description="Helical" evidence="8">
    <location>
        <begin position="162"/>
        <end position="184"/>
    </location>
</feature>
<feature type="transmembrane region" description="Helical" evidence="8">
    <location>
        <begin position="393"/>
        <end position="410"/>
    </location>
</feature>
<proteinExistence type="inferred from homology"/>
<comment type="similarity">
    <text evidence="7">Belongs to the glycosyltransferase 87 family.</text>
</comment>
<evidence type="ECO:0000313" key="10">
    <source>
        <dbReference type="Proteomes" id="UP000066284"/>
    </source>
</evidence>
<sequence length="435" mass="48728">MASPLARRVVTLVLVIAAGIHGYIISFGRSFHFRDIDIHREIGRRFLSGEYLYANDYCYMYLPTTGIYFAPLLFFERNLSLVLRYAVAIGCLVMTIRLFQRMLGVETSARPANRLWLGVGAGVLVLQFILNDLDDGGPHLILLGILTGGLYAIWVGRERLGAAFVGLGIALKLTPALFVLLFAWKRQWRVATYTVLAVFFWILLPLPYMGAASWRDHHVEWINNALLSVFDRQVEGRQENELQKANLSLRHTMLRYLVAYPRTHRLRQVDPEYRPVLDLPSPVANAIVGAAALGLLAFFARTSKRSFDGPGDPTWAKDCAGTLMLALFLSPITWDQHLVWMIPAACVVVAAAARINGQLSRVGYVMLGLYIVLTVVLNYEVVGSAKWEMLKSYHHLGIAMFILFGLLLRSDPSPKTYQSSLGDRFTQPSNVVGQN</sequence>
<dbReference type="AlphaFoldDB" id="A0A0S4KTQ4"/>
<dbReference type="Proteomes" id="UP000066284">
    <property type="component" value="Chromosome 1"/>
</dbReference>
<dbReference type="KEGG" id="nio:NITINOP_1579"/>
<feature type="transmembrane region" description="Helical" evidence="8">
    <location>
        <begin position="111"/>
        <end position="130"/>
    </location>
</feature>
<feature type="transmembrane region" description="Helical" evidence="8">
    <location>
        <begin position="81"/>
        <end position="99"/>
    </location>
</feature>
<evidence type="ECO:0000313" key="9">
    <source>
        <dbReference type="EMBL" id="CUQ66554.1"/>
    </source>
</evidence>
<evidence type="ECO:0000256" key="6">
    <source>
        <dbReference type="ARBA" id="ARBA00023136"/>
    </source>
</evidence>
<feature type="transmembrane region" description="Helical" evidence="8">
    <location>
        <begin position="136"/>
        <end position="155"/>
    </location>
</feature>
<keyword evidence="6 8" id="KW-0472">Membrane</keyword>
<dbReference type="OrthoDB" id="9774600at2"/>
<evidence type="ECO:0008006" key="11">
    <source>
        <dbReference type="Google" id="ProtNLM"/>
    </source>
</evidence>
<keyword evidence="2" id="KW-1003">Cell membrane</keyword>
<evidence type="ECO:0000256" key="3">
    <source>
        <dbReference type="ARBA" id="ARBA00022679"/>
    </source>
</evidence>
<organism evidence="9 10">
    <name type="scientific">Candidatus Nitrospira inopinata</name>
    <dbReference type="NCBI Taxonomy" id="1715989"/>
    <lineage>
        <taxon>Bacteria</taxon>
        <taxon>Pseudomonadati</taxon>
        <taxon>Nitrospirota</taxon>
        <taxon>Nitrospiria</taxon>
        <taxon>Nitrospirales</taxon>
        <taxon>Nitrospiraceae</taxon>
        <taxon>Nitrospira</taxon>
    </lineage>
</organism>
<keyword evidence="5 8" id="KW-1133">Transmembrane helix</keyword>
<feature type="transmembrane region" description="Helical" evidence="8">
    <location>
        <begin position="52"/>
        <end position="75"/>
    </location>
</feature>
<feature type="transmembrane region" description="Helical" evidence="8">
    <location>
        <begin position="12"/>
        <end position="31"/>
    </location>
</feature>
<gene>
    <name evidence="9" type="ORF">NITINOP_1579</name>
</gene>
<evidence type="ECO:0000256" key="4">
    <source>
        <dbReference type="ARBA" id="ARBA00022692"/>
    </source>
</evidence>
<evidence type="ECO:0000256" key="5">
    <source>
        <dbReference type="ARBA" id="ARBA00022989"/>
    </source>
</evidence>
<dbReference type="Pfam" id="PF09594">
    <property type="entry name" value="GT87"/>
    <property type="match status" value="1"/>
</dbReference>
<keyword evidence="10" id="KW-1185">Reference proteome</keyword>
<keyword evidence="4 8" id="KW-0812">Transmembrane</keyword>